<dbReference type="EMBL" id="GBXM01071549">
    <property type="protein sequence ID" value="JAH37028.1"/>
    <property type="molecule type" value="Transcribed_RNA"/>
</dbReference>
<dbReference type="AlphaFoldDB" id="A0A0E9S8L7"/>
<dbReference type="EMBL" id="GBXM01071552">
    <property type="protein sequence ID" value="JAH37025.1"/>
    <property type="molecule type" value="Transcribed_RNA"/>
</dbReference>
<accession>A0A0E9S8L7</accession>
<proteinExistence type="predicted"/>
<dbReference type="EMBL" id="GBXM01074384">
    <property type="protein sequence ID" value="JAH34193.1"/>
    <property type="molecule type" value="Transcribed_RNA"/>
</dbReference>
<organism evidence="1">
    <name type="scientific">Anguilla anguilla</name>
    <name type="common">European freshwater eel</name>
    <name type="synonym">Muraena anguilla</name>
    <dbReference type="NCBI Taxonomy" id="7936"/>
    <lineage>
        <taxon>Eukaryota</taxon>
        <taxon>Metazoa</taxon>
        <taxon>Chordata</taxon>
        <taxon>Craniata</taxon>
        <taxon>Vertebrata</taxon>
        <taxon>Euteleostomi</taxon>
        <taxon>Actinopterygii</taxon>
        <taxon>Neopterygii</taxon>
        <taxon>Teleostei</taxon>
        <taxon>Anguilliformes</taxon>
        <taxon>Anguillidae</taxon>
        <taxon>Anguilla</taxon>
    </lineage>
</organism>
<dbReference type="EMBL" id="GBXM01075598">
    <property type="protein sequence ID" value="JAH32979.1"/>
    <property type="molecule type" value="Transcribed_RNA"/>
</dbReference>
<reference evidence="1" key="2">
    <citation type="journal article" date="2015" name="Fish Shellfish Immunol.">
        <title>Early steps in the European eel (Anguilla anguilla)-Vibrio vulnificus interaction in the gills: Role of the RtxA13 toxin.</title>
        <authorList>
            <person name="Callol A."/>
            <person name="Pajuelo D."/>
            <person name="Ebbesson L."/>
            <person name="Teles M."/>
            <person name="MacKenzie S."/>
            <person name="Amaro C."/>
        </authorList>
    </citation>
    <scope>NUCLEOTIDE SEQUENCE</scope>
</reference>
<name>A0A0E9S8L7_ANGAN</name>
<reference evidence="1" key="1">
    <citation type="submission" date="2014-11" db="EMBL/GenBank/DDBJ databases">
        <authorList>
            <person name="Amaro Gonzalez C."/>
        </authorList>
    </citation>
    <scope>NUCLEOTIDE SEQUENCE</scope>
</reference>
<protein>
    <submittedName>
        <fullName evidence="1">Uncharacterized protein</fullName>
    </submittedName>
</protein>
<evidence type="ECO:0000313" key="1">
    <source>
        <dbReference type="EMBL" id="JAH37025.1"/>
    </source>
</evidence>
<sequence>MSILYGQLLTQEISGIFFLITTSLWFSHMEACNFIRF</sequence>